<dbReference type="OrthoDB" id="9801123at2"/>
<evidence type="ECO:0000313" key="7">
    <source>
        <dbReference type="Proteomes" id="UP000298358"/>
    </source>
</evidence>
<sequence length="315" mass="33281">MILLPQAPPIPPADRDGARDARPPRDEGAVERLLETLHWSVGAIERVALGDAESLTLEAGTATLVYVIEGAVRRTGEDATHAIPQLRNRPALTQGAVLFAVGRRPVALRARGDAQLAVARLRAAEDAERVLSAVPDVLWVDDFSALEPGVAAMAAHLGAKATGECEADGGRIVCRLMATTLVIATLRAWAAAGCAPADWAARAQDPFLARAVDAIHADPGAAWSVDRLAARAAMSRSAFAARFRATFGSAPAEYLTGVRMDLAKSLLRDPDASVSAVARRLGYESDEGFSRAFRRHTGETPSSWRARSAGHATTA</sequence>
<protein>
    <submittedName>
        <fullName evidence="6">AraC family transcriptional regulator</fullName>
    </submittedName>
</protein>
<dbReference type="SUPFAM" id="SSF46689">
    <property type="entry name" value="Homeodomain-like"/>
    <property type="match status" value="2"/>
</dbReference>
<evidence type="ECO:0000256" key="4">
    <source>
        <dbReference type="SAM" id="MobiDB-lite"/>
    </source>
</evidence>
<feature type="compositionally biased region" description="Basic and acidic residues" evidence="4">
    <location>
        <begin position="13"/>
        <end position="26"/>
    </location>
</feature>
<dbReference type="GO" id="GO:0003700">
    <property type="term" value="F:DNA-binding transcription factor activity"/>
    <property type="evidence" value="ECO:0007669"/>
    <property type="project" value="InterPro"/>
</dbReference>
<keyword evidence="7" id="KW-1185">Reference proteome</keyword>
<organism evidence="6 7">
    <name type="scientific">Microbacterium paludicola</name>
    <dbReference type="NCBI Taxonomy" id="300019"/>
    <lineage>
        <taxon>Bacteria</taxon>
        <taxon>Bacillati</taxon>
        <taxon>Actinomycetota</taxon>
        <taxon>Actinomycetes</taxon>
        <taxon>Micrococcales</taxon>
        <taxon>Microbacteriaceae</taxon>
        <taxon>Microbacterium</taxon>
    </lineage>
</organism>
<dbReference type="InterPro" id="IPR018062">
    <property type="entry name" value="HTH_AraC-typ_CS"/>
</dbReference>
<comment type="caution">
    <text evidence="6">The sequence shown here is derived from an EMBL/GenBank/DDBJ whole genome shotgun (WGS) entry which is preliminary data.</text>
</comment>
<dbReference type="Gene3D" id="1.10.10.60">
    <property type="entry name" value="Homeodomain-like"/>
    <property type="match status" value="2"/>
</dbReference>
<feature type="region of interest" description="Disordered" evidence="4">
    <location>
        <begin position="1"/>
        <end position="26"/>
    </location>
</feature>
<evidence type="ECO:0000256" key="3">
    <source>
        <dbReference type="ARBA" id="ARBA00023163"/>
    </source>
</evidence>
<keyword evidence="2" id="KW-0238">DNA-binding</keyword>
<dbReference type="SMART" id="SM00342">
    <property type="entry name" value="HTH_ARAC"/>
    <property type="match status" value="1"/>
</dbReference>
<keyword evidence="3" id="KW-0804">Transcription</keyword>
<reference evidence="6 7" key="1">
    <citation type="submission" date="2019-03" db="EMBL/GenBank/DDBJ databases">
        <title>Diversity of the mouse oral microbiome.</title>
        <authorList>
            <person name="Joseph S."/>
            <person name="Aduse-Opoku J."/>
            <person name="Curtis M."/>
            <person name="Wade W."/>
            <person name="Hashim A."/>
        </authorList>
    </citation>
    <scope>NUCLEOTIDE SEQUENCE [LARGE SCALE GENOMIC DNA]</scope>
    <source>
        <strain evidence="6 7">P1012</strain>
    </source>
</reference>
<dbReference type="InterPro" id="IPR020449">
    <property type="entry name" value="Tscrpt_reg_AraC-type_HTH"/>
</dbReference>
<feature type="domain" description="HTH araC/xylS-type" evidence="5">
    <location>
        <begin position="209"/>
        <end position="307"/>
    </location>
</feature>
<feature type="compositionally biased region" description="Polar residues" evidence="4">
    <location>
        <begin position="299"/>
        <end position="315"/>
    </location>
</feature>
<dbReference type="InterPro" id="IPR009057">
    <property type="entry name" value="Homeodomain-like_sf"/>
</dbReference>
<dbReference type="PROSITE" id="PS01124">
    <property type="entry name" value="HTH_ARAC_FAMILY_2"/>
    <property type="match status" value="1"/>
</dbReference>
<dbReference type="InterPro" id="IPR050204">
    <property type="entry name" value="AraC_XylS_family_regulators"/>
</dbReference>
<name>A0A4Y9FVL9_9MICO</name>
<evidence type="ECO:0000256" key="1">
    <source>
        <dbReference type="ARBA" id="ARBA00023015"/>
    </source>
</evidence>
<feature type="region of interest" description="Disordered" evidence="4">
    <location>
        <begin position="294"/>
        <end position="315"/>
    </location>
</feature>
<dbReference type="PANTHER" id="PTHR46796:SF7">
    <property type="entry name" value="ARAC FAMILY TRANSCRIPTIONAL REGULATOR"/>
    <property type="match status" value="1"/>
</dbReference>
<dbReference type="PROSITE" id="PS00041">
    <property type="entry name" value="HTH_ARAC_FAMILY_1"/>
    <property type="match status" value="1"/>
</dbReference>
<gene>
    <name evidence="6" type="ORF">E4U02_06245</name>
</gene>
<dbReference type="PRINTS" id="PR00032">
    <property type="entry name" value="HTHARAC"/>
</dbReference>
<dbReference type="Pfam" id="PF12833">
    <property type="entry name" value="HTH_18"/>
    <property type="match status" value="1"/>
</dbReference>
<accession>A0A4Y9FVL9</accession>
<evidence type="ECO:0000313" key="6">
    <source>
        <dbReference type="EMBL" id="TFU33323.1"/>
    </source>
</evidence>
<dbReference type="InterPro" id="IPR018060">
    <property type="entry name" value="HTH_AraC"/>
</dbReference>
<dbReference type="Proteomes" id="UP000298358">
    <property type="component" value="Unassembled WGS sequence"/>
</dbReference>
<evidence type="ECO:0000256" key="2">
    <source>
        <dbReference type="ARBA" id="ARBA00023125"/>
    </source>
</evidence>
<keyword evidence="1" id="KW-0805">Transcription regulation</keyword>
<proteinExistence type="predicted"/>
<feature type="compositionally biased region" description="Pro residues" evidence="4">
    <location>
        <begin position="1"/>
        <end position="12"/>
    </location>
</feature>
<dbReference type="PANTHER" id="PTHR46796">
    <property type="entry name" value="HTH-TYPE TRANSCRIPTIONAL ACTIVATOR RHAS-RELATED"/>
    <property type="match status" value="1"/>
</dbReference>
<dbReference type="EMBL" id="SPQB01000010">
    <property type="protein sequence ID" value="TFU33323.1"/>
    <property type="molecule type" value="Genomic_DNA"/>
</dbReference>
<evidence type="ECO:0000259" key="5">
    <source>
        <dbReference type="PROSITE" id="PS01124"/>
    </source>
</evidence>
<dbReference type="RefSeq" id="WP_135113986.1">
    <property type="nucleotide sequence ID" value="NZ_JADGLL010000010.1"/>
</dbReference>
<dbReference type="AlphaFoldDB" id="A0A4Y9FVL9"/>
<dbReference type="GO" id="GO:0043565">
    <property type="term" value="F:sequence-specific DNA binding"/>
    <property type="evidence" value="ECO:0007669"/>
    <property type="project" value="InterPro"/>
</dbReference>